<dbReference type="RefSeq" id="WP_091502544.1">
    <property type="nucleotide sequence ID" value="NZ_FOLI01000004.1"/>
</dbReference>
<name>A0A1I1G3N0_9LACO</name>
<organism evidence="3 4">
    <name type="scientific">Fructobacillus durionis</name>
    <dbReference type="NCBI Taxonomy" id="283737"/>
    <lineage>
        <taxon>Bacteria</taxon>
        <taxon>Bacillati</taxon>
        <taxon>Bacillota</taxon>
        <taxon>Bacilli</taxon>
        <taxon>Lactobacillales</taxon>
        <taxon>Lactobacillaceae</taxon>
        <taxon>Fructobacillus</taxon>
    </lineage>
</organism>
<proteinExistence type="predicted"/>
<feature type="compositionally biased region" description="Low complexity" evidence="1">
    <location>
        <begin position="37"/>
        <end position="64"/>
    </location>
</feature>
<keyword evidence="2" id="KW-0472">Membrane</keyword>
<dbReference type="OrthoDB" id="2237747at2"/>
<feature type="transmembrane region" description="Helical" evidence="2">
    <location>
        <begin position="100"/>
        <end position="121"/>
    </location>
</feature>
<sequence>MTSKKDWEDYFELLNGRKPTPDEVAAALQKGEFEAEQPAAQVSQPQAQVSQAQPSQAAAAPTAAAPAANQEGKFKGFLAWYKDALLHPVNAASRAEQPHFGYAIISYLITVLLSAGIFWNITRRIFAWAKEQQGADTSLINKISDQVTSPIFTTFFITFIFLFLVALPGLFLTAKNGKGFKNLCADYLSWFPAISLIALIGFVYSYIAAMPSTSEWENMLESAFENGNFTPLMNGISSVLLTILPLIAIPSFAIGLTYYKAFQMVIEARIQGQKFDAFWWFIIQIVITVVITMIVMAVIVDPQFSSLGNKIANTISNATSSSSYSY</sequence>
<dbReference type="STRING" id="283737.SAMN05660453_0958"/>
<dbReference type="Proteomes" id="UP000199376">
    <property type="component" value="Unassembled WGS sequence"/>
</dbReference>
<gene>
    <name evidence="3" type="ORF">SAMN05660453_0958</name>
</gene>
<evidence type="ECO:0000313" key="3">
    <source>
        <dbReference type="EMBL" id="SFC05922.1"/>
    </source>
</evidence>
<evidence type="ECO:0000256" key="1">
    <source>
        <dbReference type="SAM" id="MobiDB-lite"/>
    </source>
</evidence>
<feature type="transmembrane region" description="Helical" evidence="2">
    <location>
        <begin position="184"/>
        <end position="209"/>
    </location>
</feature>
<evidence type="ECO:0008006" key="5">
    <source>
        <dbReference type="Google" id="ProtNLM"/>
    </source>
</evidence>
<feature type="region of interest" description="Disordered" evidence="1">
    <location>
        <begin position="35"/>
        <end position="64"/>
    </location>
</feature>
<accession>A0A1I1G3N0</accession>
<keyword evidence="2" id="KW-0812">Transmembrane</keyword>
<feature type="transmembrane region" description="Helical" evidence="2">
    <location>
        <begin position="151"/>
        <end position="172"/>
    </location>
</feature>
<dbReference type="AlphaFoldDB" id="A0A1I1G3N0"/>
<protein>
    <recommendedName>
        <fullName evidence="5">Yip1 domain-containing protein</fullName>
    </recommendedName>
</protein>
<dbReference type="EMBL" id="FOLI01000004">
    <property type="protein sequence ID" value="SFC05922.1"/>
    <property type="molecule type" value="Genomic_DNA"/>
</dbReference>
<keyword evidence="2" id="KW-1133">Transmembrane helix</keyword>
<reference evidence="3 4" key="1">
    <citation type="submission" date="2016-10" db="EMBL/GenBank/DDBJ databases">
        <authorList>
            <person name="de Groot N.N."/>
        </authorList>
    </citation>
    <scope>NUCLEOTIDE SEQUENCE [LARGE SCALE GENOMIC DNA]</scope>
    <source>
        <strain evidence="3 4">DSM 19113</strain>
    </source>
</reference>
<evidence type="ECO:0000313" key="4">
    <source>
        <dbReference type="Proteomes" id="UP000199376"/>
    </source>
</evidence>
<feature type="transmembrane region" description="Helical" evidence="2">
    <location>
        <begin position="229"/>
        <end position="256"/>
    </location>
</feature>
<evidence type="ECO:0000256" key="2">
    <source>
        <dbReference type="SAM" id="Phobius"/>
    </source>
</evidence>
<keyword evidence="4" id="KW-1185">Reference proteome</keyword>
<feature type="transmembrane region" description="Helical" evidence="2">
    <location>
        <begin position="277"/>
        <end position="300"/>
    </location>
</feature>